<evidence type="ECO:0000256" key="1">
    <source>
        <dbReference type="SAM" id="Phobius"/>
    </source>
</evidence>
<name>A0A1I2L8P2_9ACTN</name>
<dbReference type="PROSITE" id="PS50887">
    <property type="entry name" value="GGDEF"/>
    <property type="match status" value="1"/>
</dbReference>
<feature type="transmembrane region" description="Helical" evidence="1">
    <location>
        <begin position="212"/>
        <end position="233"/>
    </location>
</feature>
<evidence type="ECO:0000313" key="4">
    <source>
        <dbReference type="Proteomes" id="UP000199645"/>
    </source>
</evidence>
<accession>A0A1I2L8P2</accession>
<feature type="transmembrane region" description="Helical" evidence="1">
    <location>
        <begin position="116"/>
        <end position="136"/>
    </location>
</feature>
<dbReference type="Proteomes" id="UP000199645">
    <property type="component" value="Unassembled WGS sequence"/>
</dbReference>
<dbReference type="Gene3D" id="3.30.70.270">
    <property type="match status" value="1"/>
</dbReference>
<feature type="transmembrane region" description="Helical" evidence="1">
    <location>
        <begin position="52"/>
        <end position="73"/>
    </location>
</feature>
<proteinExistence type="predicted"/>
<feature type="domain" description="GGDEF" evidence="2">
    <location>
        <begin position="344"/>
        <end position="474"/>
    </location>
</feature>
<feature type="transmembrane region" description="Helical" evidence="1">
    <location>
        <begin position="245"/>
        <end position="266"/>
    </location>
</feature>
<dbReference type="PANTHER" id="PTHR46663:SF2">
    <property type="entry name" value="GGDEF DOMAIN-CONTAINING PROTEIN"/>
    <property type="match status" value="1"/>
</dbReference>
<dbReference type="SMART" id="SM00267">
    <property type="entry name" value="GGDEF"/>
    <property type="match status" value="1"/>
</dbReference>
<dbReference type="EMBL" id="FONV01000020">
    <property type="protein sequence ID" value="SFF74918.1"/>
    <property type="molecule type" value="Genomic_DNA"/>
</dbReference>
<feature type="transmembrane region" description="Helical" evidence="1">
    <location>
        <begin position="148"/>
        <end position="170"/>
    </location>
</feature>
<dbReference type="Pfam" id="PF00990">
    <property type="entry name" value="GGDEF"/>
    <property type="match status" value="1"/>
</dbReference>
<reference evidence="3 4" key="1">
    <citation type="submission" date="2016-10" db="EMBL/GenBank/DDBJ databases">
        <authorList>
            <person name="de Groot N.N."/>
        </authorList>
    </citation>
    <scope>NUCLEOTIDE SEQUENCE [LARGE SCALE GENOMIC DNA]</scope>
    <source>
        <strain evidence="3 4">DSM 43019</strain>
    </source>
</reference>
<keyword evidence="1" id="KW-1133">Transmembrane helix</keyword>
<feature type="transmembrane region" description="Helical" evidence="1">
    <location>
        <begin position="182"/>
        <end position="200"/>
    </location>
</feature>
<gene>
    <name evidence="3" type="ORF">SAMN05421541_12084</name>
</gene>
<dbReference type="NCBIfam" id="TIGR00254">
    <property type="entry name" value="GGDEF"/>
    <property type="match status" value="1"/>
</dbReference>
<dbReference type="InterPro" id="IPR052163">
    <property type="entry name" value="DGC-Regulatory_Protein"/>
</dbReference>
<organism evidence="3 4">
    <name type="scientific">Actinoplanes philippinensis</name>
    <dbReference type="NCBI Taxonomy" id="35752"/>
    <lineage>
        <taxon>Bacteria</taxon>
        <taxon>Bacillati</taxon>
        <taxon>Actinomycetota</taxon>
        <taxon>Actinomycetes</taxon>
        <taxon>Micromonosporales</taxon>
        <taxon>Micromonosporaceae</taxon>
        <taxon>Actinoplanes</taxon>
    </lineage>
</organism>
<keyword evidence="1" id="KW-0472">Membrane</keyword>
<dbReference type="SUPFAM" id="SSF55073">
    <property type="entry name" value="Nucleotide cyclase"/>
    <property type="match status" value="1"/>
</dbReference>
<dbReference type="AlphaFoldDB" id="A0A1I2L8P2"/>
<dbReference type="InterPro" id="IPR029787">
    <property type="entry name" value="Nucleotide_cyclase"/>
</dbReference>
<feature type="transmembrane region" description="Helical" evidence="1">
    <location>
        <begin position="85"/>
        <end position="104"/>
    </location>
</feature>
<feature type="transmembrane region" description="Helical" evidence="1">
    <location>
        <begin position="22"/>
        <end position="40"/>
    </location>
</feature>
<dbReference type="InterPro" id="IPR000160">
    <property type="entry name" value="GGDEF_dom"/>
</dbReference>
<dbReference type="STRING" id="35752.SAMN05421541_12084"/>
<keyword evidence="4" id="KW-1185">Reference proteome</keyword>
<dbReference type="InterPro" id="IPR043128">
    <property type="entry name" value="Rev_trsase/Diguanyl_cyclase"/>
</dbReference>
<evidence type="ECO:0000313" key="3">
    <source>
        <dbReference type="EMBL" id="SFF74918.1"/>
    </source>
</evidence>
<evidence type="ECO:0000259" key="2">
    <source>
        <dbReference type="PROSITE" id="PS50887"/>
    </source>
</evidence>
<feature type="transmembrane region" description="Helical" evidence="1">
    <location>
        <begin position="278"/>
        <end position="300"/>
    </location>
</feature>
<sequence>MTVVAGAFQMAVPFLSLRAGRSLSDVIIVVLAGIAAARFGRRIGVERGRRRAAVTVAAISTALWAVADALLLVNEIHPAPLASTAGAALSVVAALLLPVGMHLSSPPMRVAEGLRGLLDVAAVSGAVLALTWMYVLEPARGAVDGIFSSGYTAALIAPEIIAVAVALVMMSRHLPEASGDGPRLLGSAAVVLAVAALLGLRNQVVGDPWYTWGGGAGFVLAAGLVMLAGGARAPESAPAGTHRHFAGRWVILPYVPILLAVVTTAAELLRDDTLPAPVVWVLLVTFTLILARQFMTVAIVGRLAITLERQQAELTYQAHHDALTGLHNRAAFNDLGRRMIETAGGGAVLLLDLDGFKPVNDRLGHAAGDDVLVTVAGRLTGAVRPGDLVVRLGGDEFALVLAEPATADTARQVGARVLAAVAEPVETHGERVAVGGSIGLATGAHPLGELLRRADIAMYDAKAAGKGTIRSYRADAATTLPAA</sequence>
<protein>
    <submittedName>
        <fullName evidence="3">Diguanylate cyclase (GGDEF) domain-containing protein</fullName>
    </submittedName>
</protein>
<keyword evidence="1" id="KW-0812">Transmembrane</keyword>
<dbReference type="PANTHER" id="PTHR46663">
    <property type="entry name" value="DIGUANYLATE CYCLASE DGCT-RELATED"/>
    <property type="match status" value="1"/>
</dbReference>
<dbReference type="CDD" id="cd01949">
    <property type="entry name" value="GGDEF"/>
    <property type="match status" value="1"/>
</dbReference>